<protein>
    <submittedName>
        <fullName evidence="6">MAPEG family protein</fullName>
    </submittedName>
</protein>
<dbReference type="Proteomes" id="UP001597216">
    <property type="component" value="Unassembled WGS sequence"/>
</dbReference>
<reference evidence="7" key="1">
    <citation type="journal article" date="2019" name="Int. J. Syst. Evol. Microbiol.">
        <title>The Global Catalogue of Microorganisms (GCM) 10K type strain sequencing project: providing services to taxonomists for standard genome sequencing and annotation.</title>
        <authorList>
            <consortium name="The Broad Institute Genomics Platform"/>
            <consortium name="The Broad Institute Genome Sequencing Center for Infectious Disease"/>
            <person name="Wu L."/>
            <person name="Ma J."/>
        </authorList>
    </citation>
    <scope>NUCLEOTIDE SEQUENCE [LARGE SCALE GENOMIC DNA]</scope>
    <source>
        <strain evidence="7">CCUG 55074</strain>
    </source>
</reference>
<dbReference type="InterPro" id="IPR001129">
    <property type="entry name" value="Membr-assoc_MAPEG"/>
</dbReference>
<accession>A0ABW3SXE6</accession>
<dbReference type="Pfam" id="PF01124">
    <property type="entry name" value="MAPEG"/>
    <property type="match status" value="1"/>
</dbReference>
<dbReference type="Gene3D" id="1.20.120.550">
    <property type="entry name" value="Membrane associated eicosanoid/glutathione metabolism-like domain"/>
    <property type="match status" value="1"/>
</dbReference>
<proteinExistence type="predicted"/>
<evidence type="ECO:0000256" key="2">
    <source>
        <dbReference type="ARBA" id="ARBA00022692"/>
    </source>
</evidence>
<name>A0ABW3SXE6_9CAUL</name>
<keyword evidence="2 5" id="KW-0812">Transmembrane</keyword>
<comment type="subcellular location">
    <subcellularLocation>
        <location evidence="1">Membrane</location>
    </subcellularLocation>
</comment>
<evidence type="ECO:0000256" key="4">
    <source>
        <dbReference type="ARBA" id="ARBA00023136"/>
    </source>
</evidence>
<dbReference type="RefSeq" id="WP_377352482.1">
    <property type="nucleotide sequence ID" value="NZ_JBHTLQ010000005.1"/>
</dbReference>
<keyword evidence="3 5" id="KW-1133">Transmembrane helix</keyword>
<evidence type="ECO:0000313" key="6">
    <source>
        <dbReference type="EMBL" id="MFD1189604.1"/>
    </source>
</evidence>
<dbReference type="EMBL" id="JBHTLQ010000005">
    <property type="protein sequence ID" value="MFD1189604.1"/>
    <property type="molecule type" value="Genomic_DNA"/>
</dbReference>
<organism evidence="6 7">
    <name type="scientific">Phenylobacterium conjunctum</name>
    <dbReference type="NCBI Taxonomy" id="1298959"/>
    <lineage>
        <taxon>Bacteria</taxon>
        <taxon>Pseudomonadati</taxon>
        <taxon>Pseudomonadota</taxon>
        <taxon>Alphaproteobacteria</taxon>
        <taxon>Caulobacterales</taxon>
        <taxon>Caulobacteraceae</taxon>
        <taxon>Phenylobacterium</taxon>
    </lineage>
</organism>
<feature type="transmembrane region" description="Helical" evidence="5">
    <location>
        <begin position="117"/>
        <end position="141"/>
    </location>
</feature>
<gene>
    <name evidence="6" type="ORF">ACFQ27_03350</name>
</gene>
<evidence type="ECO:0000256" key="5">
    <source>
        <dbReference type="SAM" id="Phobius"/>
    </source>
</evidence>
<evidence type="ECO:0000256" key="3">
    <source>
        <dbReference type="ARBA" id="ARBA00022989"/>
    </source>
</evidence>
<evidence type="ECO:0000256" key="1">
    <source>
        <dbReference type="ARBA" id="ARBA00004370"/>
    </source>
</evidence>
<comment type="caution">
    <text evidence="6">The sequence shown here is derived from an EMBL/GenBank/DDBJ whole genome shotgun (WGS) entry which is preliminary data.</text>
</comment>
<evidence type="ECO:0000313" key="7">
    <source>
        <dbReference type="Proteomes" id="UP001597216"/>
    </source>
</evidence>
<sequence length="148" mass="16013">MEFEPILQPVIVLVLWSLLMLVWLYATRIPAMSKAKIKLDPTAGKSALAALPASVQWKADNYNHLMEQPTLFYATALVLALAGEGHDLNLTLAWAYVGLRVVHSLVQASVNVIMLRWALFMVSSGVLVALAVRAALVLFGLGDSGLDG</sequence>
<feature type="transmembrane region" description="Helical" evidence="5">
    <location>
        <begin position="6"/>
        <end position="26"/>
    </location>
</feature>
<keyword evidence="4 5" id="KW-0472">Membrane</keyword>
<dbReference type="InterPro" id="IPR023352">
    <property type="entry name" value="MAPEG-like_dom_sf"/>
</dbReference>
<dbReference type="SUPFAM" id="SSF161084">
    <property type="entry name" value="MAPEG domain-like"/>
    <property type="match status" value="1"/>
</dbReference>
<keyword evidence="7" id="KW-1185">Reference proteome</keyword>